<evidence type="ECO:0000256" key="1">
    <source>
        <dbReference type="SAM" id="Phobius"/>
    </source>
</evidence>
<comment type="caution">
    <text evidence="2">The sequence shown here is derived from an EMBL/GenBank/DDBJ whole genome shotgun (WGS) entry which is preliminary data.</text>
</comment>
<evidence type="ECO:0000313" key="3">
    <source>
        <dbReference type="Proteomes" id="UP001356308"/>
    </source>
</evidence>
<keyword evidence="1" id="KW-1133">Transmembrane helix</keyword>
<evidence type="ECO:0000313" key="2">
    <source>
        <dbReference type="EMBL" id="MEE1977883.1"/>
    </source>
</evidence>
<dbReference type="EMBL" id="JAZDDG010000009">
    <property type="protein sequence ID" value="MEE1977883.1"/>
    <property type="molecule type" value="Genomic_DNA"/>
</dbReference>
<feature type="transmembrane region" description="Helical" evidence="1">
    <location>
        <begin position="6"/>
        <end position="28"/>
    </location>
</feature>
<proteinExistence type="predicted"/>
<name>A0ABU7IZA4_9FLAO</name>
<protein>
    <submittedName>
        <fullName evidence="2">Uncharacterized protein</fullName>
    </submittedName>
</protein>
<keyword evidence="1" id="KW-0812">Transmembrane</keyword>
<keyword evidence="1" id="KW-0472">Membrane</keyword>
<keyword evidence="3" id="KW-1185">Reference proteome</keyword>
<gene>
    <name evidence="2" type="ORF">V1I91_17525</name>
</gene>
<dbReference type="Proteomes" id="UP001356308">
    <property type="component" value="Unassembled WGS sequence"/>
</dbReference>
<dbReference type="RefSeq" id="WP_272652567.1">
    <property type="nucleotide sequence ID" value="NZ_JAZDDG010000009.1"/>
</dbReference>
<reference evidence="2 3" key="1">
    <citation type="submission" date="2024-01" db="EMBL/GenBank/DDBJ databases">
        <title>Maribacter spp. originated from different algae showed divergent polysaccharides utilization ability.</title>
        <authorList>
            <person name="Wang H."/>
            <person name="Wu Y."/>
        </authorList>
    </citation>
    <scope>NUCLEOTIDE SEQUENCE [LARGE SCALE GENOMIC DNA]</scope>
    <source>
        <strain evidence="2 3">PR1</strain>
    </source>
</reference>
<organism evidence="2 3">
    <name type="scientific">Maribacter cobaltidurans</name>
    <dbReference type="NCBI Taxonomy" id="1178778"/>
    <lineage>
        <taxon>Bacteria</taxon>
        <taxon>Pseudomonadati</taxon>
        <taxon>Bacteroidota</taxon>
        <taxon>Flavobacteriia</taxon>
        <taxon>Flavobacteriales</taxon>
        <taxon>Flavobacteriaceae</taxon>
        <taxon>Maribacter</taxon>
    </lineage>
</organism>
<accession>A0ABU7IZA4</accession>
<sequence>MKTYSKPLVVLCASVVIGTSLPLVLFMINTRRSQEKNGFVRRFETKNFILSVSMVLDLGFDGYYIAGNTNKNLFLSHREAPAHILMADIDLRDTTHFNLKFQVSTKYPRFNAARLKVYIDSPAIYMHEGPAGIVLRGSLISDNFKVTAYDGFSFDDFYGISKNSTLFKTLQLERSETKLTLKNRHKQVSPTFTFKRQVDGIFCCDGMLHIDRDREQIIHIFYYRNQIISLDTLLRERYVSKTIDTISKAQIELVHINSGRERTFGKPPTKVNRRSCVFGSKLYVNSSIKADNESWDSFANNSVIDVYTTEKGIYQYSFYIPKYQNRTLRYFQIVDQTVFALYQNHLVTYRLKP</sequence>